<feature type="compositionally biased region" description="Basic and acidic residues" evidence="1">
    <location>
        <begin position="58"/>
        <end position="67"/>
    </location>
</feature>
<feature type="region of interest" description="Disordered" evidence="1">
    <location>
        <begin position="1"/>
        <end position="67"/>
    </location>
</feature>
<name>A0A1V4J2P8_PATFA</name>
<reference evidence="2 3" key="1">
    <citation type="submission" date="2016-02" db="EMBL/GenBank/DDBJ databases">
        <title>Band-tailed pigeon sequencing and assembly.</title>
        <authorList>
            <person name="Soares A.E."/>
            <person name="Novak B.J."/>
            <person name="Rice E.S."/>
            <person name="O'Connell B."/>
            <person name="Chang D."/>
            <person name="Weber S."/>
            <person name="Shapiro B."/>
        </authorList>
    </citation>
    <scope>NUCLEOTIDE SEQUENCE [LARGE SCALE GENOMIC DNA]</scope>
    <source>
        <strain evidence="2">BTP2013</strain>
        <tissue evidence="2">Blood</tissue>
    </source>
</reference>
<accession>A0A1V4J2P8</accession>
<organism evidence="2 3">
    <name type="scientific">Patagioenas fasciata monilis</name>
    <dbReference type="NCBI Taxonomy" id="372326"/>
    <lineage>
        <taxon>Eukaryota</taxon>
        <taxon>Metazoa</taxon>
        <taxon>Chordata</taxon>
        <taxon>Craniata</taxon>
        <taxon>Vertebrata</taxon>
        <taxon>Euteleostomi</taxon>
        <taxon>Archelosauria</taxon>
        <taxon>Archosauria</taxon>
        <taxon>Dinosauria</taxon>
        <taxon>Saurischia</taxon>
        <taxon>Theropoda</taxon>
        <taxon>Coelurosauria</taxon>
        <taxon>Aves</taxon>
        <taxon>Neognathae</taxon>
        <taxon>Neoaves</taxon>
        <taxon>Columbimorphae</taxon>
        <taxon>Columbiformes</taxon>
        <taxon>Columbidae</taxon>
        <taxon>Patagioenas</taxon>
    </lineage>
</organism>
<dbReference type="Proteomes" id="UP000190648">
    <property type="component" value="Unassembled WGS sequence"/>
</dbReference>
<keyword evidence="3" id="KW-1185">Reference proteome</keyword>
<protein>
    <submittedName>
        <fullName evidence="2">Uncharacterized protein</fullName>
    </submittedName>
</protein>
<evidence type="ECO:0000313" key="2">
    <source>
        <dbReference type="EMBL" id="OPJ66521.1"/>
    </source>
</evidence>
<sequence length="67" mass="7000">MGAWRGDKEAPRQVGDVIQGTPRPPGGGCGFWIDLVSVGHPGVRGEREGGLADDDKEPGDSRKVSVS</sequence>
<feature type="compositionally biased region" description="Basic and acidic residues" evidence="1">
    <location>
        <begin position="1"/>
        <end position="11"/>
    </location>
</feature>
<evidence type="ECO:0000313" key="3">
    <source>
        <dbReference type="Proteomes" id="UP000190648"/>
    </source>
</evidence>
<evidence type="ECO:0000256" key="1">
    <source>
        <dbReference type="SAM" id="MobiDB-lite"/>
    </source>
</evidence>
<proteinExistence type="predicted"/>
<dbReference type="EMBL" id="LSYS01009367">
    <property type="protein sequence ID" value="OPJ66521.1"/>
    <property type="molecule type" value="Genomic_DNA"/>
</dbReference>
<dbReference type="AlphaFoldDB" id="A0A1V4J2P8"/>
<gene>
    <name evidence="2" type="ORF">AV530_016566</name>
</gene>
<comment type="caution">
    <text evidence="2">The sequence shown here is derived from an EMBL/GenBank/DDBJ whole genome shotgun (WGS) entry which is preliminary data.</text>
</comment>